<dbReference type="Proteomes" id="UP000199701">
    <property type="component" value="Unassembled WGS sequence"/>
</dbReference>
<reference evidence="3 4" key="1">
    <citation type="submission" date="2016-10" db="EMBL/GenBank/DDBJ databases">
        <authorList>
            <person name="de Groot N.N."/>
        </authorList>
    </citation>
    <scope>NUCLEOTIDE SEQUENCE [LARGE SCALE GENOMIC DNA]</scope>
    <source>
        <strain evidence="3 4">DSM 9179</strain>
    </source>
</reference>
<dbReference type="STRING" id="99656.SAMN05421659_102330"/>
<dbReference type="PROSITE" id="PS51257">
    <property type="entry name" value="PROKAR_LIPOPROTEIN"/>
    <property type="match status" value="1"/>
</dbReference>
<protein>
    <submittedName>
        <fullName evidence="3">Uncharacterized protein</fullName>
    </submittedName>
</protein>
<accession>A0A1I0N348</accession>
<keyword evidence="4" id="KW-1185">Reference proteome</keyword>
<proteinExistence type="predicted"/>
<evidence type="ECO:0000256" key="2">
    <source>
        <dbReference type="SAM" id="Phobius"/>
    </source>
</evidence>
<evidence type="ECO:0000313" key="4">
    <source>
        <dbReference type="Proteomes" id="UP000199701"/>
    </source>
</evidence>
<name>A0A1I0N348_9FIRM</name>
<evidence type="ECO:0000313" key="3">
    <source>
        <dbReference type="EMBL" id="SEV95167.1"/>
    </source>
</evidence>
<dbReference type="EMBL" id="FOJI01000002">
    <property type="protein sequence ID" value="SEV95167.1"/>
    <property type="molecule type" value="Genomic_DNA"/>
</dbReference>
<keyword evidence="2" id="KW-1133">Transmembrane helix</keyword>
<sequence length="85" mass="9732">MKFRNLPTIIVLVSGFFACIITLIYQYPIDQALWILVVVMVIFYLIGLALRKILNMTFEEHSISNEKFDESDSDSDSDGNSNLKI</sequence>
<dbReference type="AlphaFoldDB" id="A0A1I0N348"/>
<keyword evidence="2" id="KW-0472">Membrane</keyword>
<feature type="transmembrane region" description="Helical" evidence="2">
    <location>
        <begin position="7"/>
        <end position="25"/>
    </location>
</feature>
<feature type="transmembrane region" description="Helical" evidence="2">
    <location>
        <begin position="31"/>
        <end position="50"/>
    </location>
</feature>
<feature type="region of interest" description="Disordered" evidence="1">
    <location>
        <begin position="64"/>
        <end position="85"/>
    </location>
</feature>
<dbReference type="RefSeq" id="WP_092450811.1">
    <property type="nucleotide sequence ID" value="NZ_FOJI01000002.1"/>
</dbReference>
<gene>
    <name evidence="3" type="ORF">SAMN05421659_102330</name>
</gene>
<organism evidence="3 4">
    <name type="scientific">[Clostridium] fimetarium</name>
    <dbReference type="NCBI Taxonomy" id="99656"/>
    <lineage>
        <taxon>Bacteria</taxon>
        <taxon>Bacillati</taxon>
        <taxon>Bacillota</taxon>
        <taxon>Clostridia</taxon>
        <taxon>Lachnospirales</taxon>
        <taxon>Lachnospiraceae</taxon>
    </lineage>
</organism>
<evidence type="ECO:0000256" key="1">
    <source>
        <dbReference type="SAM" id="MobiDB-lite"/>
    </source>
</evidence>
<keyword evidence="2" id="KW-0812">Transmembrane</keyword>